<dbReference type="GO" id="GO:0003677">
    <property type="term" value="F:DNA binding"/>
    <property type="evidence" value="ECO:0007669"/>
    <property type="project" value="UniProtKB-KW"/>
</dbReference>
<dbReference type="PRINTS" id="PR00508">
    <property type="entry name" value="S21N4MTFRASE"/>
</dbReference>
<dbReference type="GO" id="GO:0032259">
    <property type="term" value="P:methylation"/>
    <property type="evidence" value="ECO:0007669"/>
    <property type="project" value="UniProtKB-KW"/>
</dbReference>
<dbReference type="InterPro" id="IPR029063">
    <property type="entry name" value="SAM-dependent_MTases_sf"/>
</dbReference>
<keyword evidence="12" id="KW-1185">Reference proteome</keyword>
<gene>
    <name evidence="11" type="ORF">STARVERO_04162</name>
</gene>
<dbReference type="InterPro" id="IPR001091">
    <property type="entry name" value="RM_Methyltransferase"/>
</dbReference>
<accession>A0A5S9Q799</accession>
<dbReference type="Pfam" id="PF18755">
    <property type="entry name" value="RAMA"/>
    <property type="match status" value="1"/>
</dbReference>
<dbReference type="Gene3D" id="3.40.50.150">
    <property type="entry name" value="Vaccinia Virus protein VP39"/>
    <property type="match status" value="1"/>
</dbReference>
<dbReference type="RefSeq" id="WP_144341696.1">
    <property type="nucleotide sequence ID" value="NZ_CACSAS010000001.1"/>
</dbReference>
<dbReference type="Pfam" id="PF01555">
    <property type="entry name" value="N6_N4_Mtase"/>
    <property type="match status" value="1"/>
</dbReference>
<dbReference type="InterPro" id="IPR002941">
    <property type="entry name" value="DNA_methylase_N4/N6"/>
</dbReference>
<evidence type="ECO:0000256" key="8">
    <source>
        <dbReference type="RuleBase" id="RU362026"/>
    </source>
</evidence>
<comment type="catalytic activity">
    <reaction evidence="7">
        <text>a 2'-deoxyadenosine in DNA + S-adenosyl-L-methionine = an N(6)-methyl-2'-deoxyadenosine in DNA + S-adenosyl-L-homocysteine + H(+)</text>
        <dbReference type="Rhea" id="RHEA:15197"/>
        <dbReference type="Rhea" id="RHEA-COMP:12418"/>
        <dbReference type="Rhea" id="RHEA-COMP:12419"/>
        <dbReference type="ChEBI" id="CHEBI:15378"/>
        <dbReference type="ChEBI" id="CHEBI:57856"/>
        <dbReference type="ChEBI" id="CHEBI:59789"/>
        <dbReference type="ChEBI" id="CHEBI:90615"/>
        <dbReference type="ChEBI" id="CHEBI:90616"/>
        <dbReference type="EC" id="2.1.1.72"/>
    </reaction>
</comment>
<dbReference type="GO" id="GO:0008170">
    <property type="term" value="F:N-methyltransferase activity"/>
    <property type="evidence" value="ECO:0007669"/>
    <property type="project" value="InterPro"/>
</dbReference>
<evidence type="ECO:0000259" key="9">
    <source>
        <dbReference type="Pfam" id="PF01555"/>
    </source>
</evidence>
<dbReference type="Proteomes" id="UP000433050">
    <property type="component" value="Unassembled WGS sequence"/>
</dbReference>
<dbReference type="EC" id="2.1.1.-" evidence="8"/>
<dbReference type="InterPro" id="IPR002052">
    <property type="entry name" value="DNA_methylase_N6_adenine_CS"/>
</dbReference>
<dbReference type="SUPFAM" id="SSF53335">
    <property type="entry name" value="S-adenosyl-L-methionine-dependent methyltransferases"/>
    <property type="match status" value="1"/>
</dbReference>
<feature type="domain" description="RAMA" evidence="10">
    <location>
        <begin position="292"/>
        <end position="390"/>
    </location>
</feature>
<evidence type="ECO:0000256" key="6">
    <source>
        <dbReference type="ARBA" id="ARBA00023125"/>
    </source>
</evidence>
<dbReference type="GO" id="GO:0006260">
    <property type="term" value="P:DNA replication"/>
    <property type="evidence" value="ECO:0007669"/>
    <property type="project" value="UniProtKB-KW"/>
</dbReference>
<evidence type="ECO:0000256" key="4">
    <source>
        <dbReference type="ARBA" id="ARBA00022691"/>
    </source>
</evidence>
<dbReference type="EMBL" id="CACSAS010000001">
    <property type="protein sequence ID" value="CAA0113183.1"/>
    <property type="molecule type" value="Genomic_DNA"/>
</dbReference>
<evidence type="ECO:0000256" key="5">
    <source>
        <dbReference type="ARBA" id="ARBA00022705"/>
    </source>
</evidence>
<name>A0A5S9Q799_9HYPH</name>
<evidence type="ECO:0000256" key="7">
    <source>
        <dbReference type="ARBA" id="ARBA00047942"/>
    </source>
</evidence>
<keyword evidence="3" id="KW-0808">Transferase</keyword>
<proteinExistence type="inferred from homology"/>
<keyword evidence="2" id="KW-0489">Methyltransferase</keyword>
<evidence type="ECO:0000313" key="11">
    <source>
        <dbReference type="EMBL" id="CAA0113183.1"/>
    </source>
</evidence>
<dbReference type="PANTHER" id="PTHR13370:SF3">
    <property type="entry name" value="TRNA (GUANINE(10)-N2)-METHYLTRANSFERASE HOMOLOG"/>
    <property type="match status" value="1"/>
</dbReference>
<comment type="similarity">
    <text evidence="1 8">Belongs to the N(4)/N(6)-methyltransferase family.</text>
</comment>
<sequence>MKVVRNGEARRASRIGVVRSRDTASGLSSANLPVDSILRGDCVAELSKLPARSVDMVFADPPYNLQLQGELKRPDDSRVDAVDDAWDKFESFEAYDAFTRAWLLAVRRVLKPTGTLWVIGSYHNIFRVGAMLQDLDFWILNDIVWRKTNPMPNFRGRRFTNAHETMIWAAREPGARGYTFNYEALKAANEDVQMRSDWLFPICSGHERLKDEAGHKVHPTQKPEALLARVILSASKPGDVVLDPFLGSGTTAAVAKRLGRHFVGIERDPAYADAAQARIDAVEPLPEAALALAPTAREAPRVAFNTLLDRGLVAPGTMLTDAKARVRAMVRADGTLSLETAPGLGQIGSIHRAGAIAQGLEACNGWTYWHIETREGLKPIDSLRAVMRSEMAIAAE</sequence>
<dbReference type="GO" id="GO:0005737">
    <property type="term" value="C:cytoplasm"/>
    <property type="evidence" value="ECO:0007669"/>
    <property type="project" value="TreeGrafter"/>
</dbReference>
<keyword evidence="5" id="KW-0235">DNA replication</keyword>
<evidence type="ECO:0000313" key="12">
    <source>
        <dbReference type="Proteomes" id="UP000433050"/>
    </source>
</evidence>
<dbReference type="AlphaFoldDB" id="A0A5S9Q799"/>
<dbReference type="InterPro" id="IPR040843">
    <property type="entry name" value="RAMA"/>
</dbReference>
<evidence type="ECO:0000256" key="2">
    <source>
        <dbReference type="ARBA" id="ARBA00022603"/>
    </source>
</evidence>
<feature type="domain" description="DNA methylase N-4/N-6" evidence="9">
    <location>
        <begin position="54"/>
        <end position="276"/>
    </location>
</feature>
<dbReference type="GO" id="GO:0009007">
    <property type="term" value="F:site-specific DNA-methyltransferase (adenine-specific) activity"/>
    <property type="evidence" value="ECO:0007669"/>
    <property type="project" value="UniProtKB-EC"/>
</dbReference>
<keyword evidence="6" id="KW-0238">DNA-binding</keyword>
<dbReference type="FunFam" id="3.40.50.150:FF:000276">
    <property type="entry name" value="Methyltransferase"/>
    <property type="match status" value="1"/>
</dbReference>
<evidence type="ECO:0000259" key="10">
    <source>
        <dbReference type="Pfam" id="PF18755"/>
    </source>
</evidence>
<organism evidence="11 12">
    <name type="scientific">Starkeya nomas</name>
    <dbReference type="NCBI Taxonomy" id="2666134"/>
    <lineage>
        <taxon>Bacteria</taxon>
        <taxon>Pseudomonadati</taxon>
        <taxon>Pseudomonadota</taxon>
        <taxon>Alphaproteobacteria</taxon>
        <taxon>Hyphomicrobiales</taxon>
        <taxon>Xanthobacteraceae</taxon>
        <taxon>Starkeya</taxon>
    </lineage>
</organism>
<dbReference type="PANTHER" id="PTHR13370">
    <property type="entry name" value="RNA METHYLASE-RELATED"/>
    <property type="match status" value="1"/>
</dbReference>
<dbReference type="PROSITE" id="PS00092">
    <property type="entry name" value="N6_MTASE"/>
    <property type="match status" value="1"/>
</dbReference>
<evidence type="ECO:0000256" key="3">
    <source>
        <dbReference type="ARBA" id="ARBA00022679"/>
    </source>
</evidence>
<protein>
    <recommendedName>
        <fullName evidence="8">Methyltransferase</fullName>
        <ecNumber evidence="8">2.1.1.-</ecNumber>
    </recommendedName>
</protein>
<evidence type="ECO:0000256" key="1">
    <source>
        <dbReference type="ARBA" id="ARBA00006594"/>
    </source>
</evidence>
<reference evidence="11 12" key="1">
    <citation type="submission" date="2019-12" db="EMBL/GenBank/DDBJ databases">
        <authorList>
            <person name="Reyes-Prieto M."/>
        </authorList>
    </citation>
    <scope>NUCLEOTIDE SEQUENCE [LARGE SCALE GENOMIC DNA]</scope>
    <source>
        <strain evidence="11">HF14-78462</strain>
    </source>
</reference>
<keyword evidence="4" id="KW-0949">S-adenosyl-L-methionine</keyword>